<proteinExistence type="predicted"/>
<feature type="region of interest" description="Disordered" evidence="1">
    <location>
        <begin position="62"/>
        <end position="94"/>
    </location>
</feature>
<gene>
    <name evidence="3" type="ORF">COLO4_36151</name>
</gene>
<keyword evidence="4" id="KW-1185">Reference proteome</keyword>
<evidence type="ECO:0008006" key="5">
    <source>
        <dbReference type="Google" id="ProtNLM"/>
    </source>
</evidence>
<organism evidence="3 4">
    <name type="scientific">Corchorus olitorius</name>
    <dbReference type="NCBI Taxonomy" id="93759"/>
    <lineage>
        <taxon>Eukaryota</taxon>
        <taxon>Viridiplantae</taxon>
        <taxon>Streptophyta</taxon>
        <taxon>Embryophyta</taxon>
        <taxon>Tracheophyta</taxon>
        <taxon>Spermatophyta</taxon>
        <taxon>Magnoliopsida</taxon>
        <taxon>eudicotyledons</taxon>
        <taxon>Gunneridae</taxon>
        <taxon>Pentapetalae</taxon>
        <taxon>rosids</taxon>
        <taxon>malvids</taxon>
        <taxon>Malvales</taxon>
        <taxon>Malvaceae</taxon>
        <taxon>Grewioideae</taxon>
        <taxon>Apeibeae</taxon>
        <taxon>Corchorus</taxon>
    </lineage>
</organism>
<dbReference type="Proteomes" id="UP000187203">
    <property type="component" value="Unassembled WGS sequence"/>
</dbReference>
<name>A0A1R3GAZ7_9ROSI</name>
<evidence type="ECO:0000313" key="4">
    <source>
        <dbReference type="Proteomes" id="UP000187203"/>
    </source>
</evidence>
<sequence>MKNSSINFTAFFALFLLQIFFIMSSNSLSLCHGEVIIPPGERNHIPRKLLVSSMATFPAAGHNSKLNGAMKEPKKAVEPSLRKAPPSVPNPTQN</sequence>
<feature type="compositionally biased region" description="Basic and acidic residues" evidence="1">
    <location>
        <begin position="71"/>
        <end position="81"/>
    </location>
</feature>
<dbReference type="AlphaFoldDB" id="A0A1R3GAZ7"/>
<reference evidence="4" key="1">
    <citation type="submission" date="2013-09" db="EMBL/GenBank/DDBJ databases">
        <title>Corchorus olitorius genome sequencing.</title>
        <authorList>
            <person name="Alam M."/>
            <person name="Haque M.S."/>
            <person name="Islam M.S."/>
            <person name="Emdad E.M."/>
            <person name="Islam M.M."/>
            <person name="Ahmed B."/>
            <person name="Halim A."/>
            <person name="Hossen Q.M.M."/>
            <person name="Hossain M.Z."/>
            <person name="Ahmed R."/>
            <person name="Khan M.M."/>
            <person name="Islam R."/>
            <person name="Rashid M.M."/>
            <person name="Khan S.A."/>
            <person name="Rahman M.S."/>
            <person name="Alam M."/>
            <person name="Yahiya A.S."/>
            <person name="Khan M.S."/>
            <person name="Azam M.S."/>
            <person name="Haque T."/>
            <person name="Lashkar M.Z.H."/>
            <person name="Akhand A.I."/>
            <person name="Morshed G."/>
            <person name="Roy S."/>
            <person name="Uddin K.S."/>
            <person name="Rabeya T."/>
            <person name="Hossain A.S."/>
            <person name="Chowdhury A."/>
            <person name="Snigdha A.R."/>
            <person name="Mortoza M.S."/>
            <person name="Matin S.A."/>
            <person name="Hoque S.M.E."/>
            <person name="Islam M.K."/>
            <person name="Roy D.K."/>
            <person name="Haider R."/>
            <person name="Moosa M.M."/>
            <person name="Elias S.M."/>
            <person name="Hasan A.M."/>
            <person name="Jahan S."/>
            <person name="Shafiuddin M."/>
            <person name="Mahmood N."/>
            <person name="Shommy N.S."/>
        </authorList>
    </citation>
    <scope>NUCLEOTIDE SEQUENCE [LARGE SCALE GENOMIC DNA]</scope>
    <source>
        <strain evidence="4">cv. O-4</strain>
    </source>
</reference>
<evidence type="ECO:0000256" key="2">
    <source>
        <dbReference type="SAM" id="SignalP"/>
    </source>
</evidence>
<feature type="signal peptide" evidence="2">
    <location>
        <begin position="1"/>
        <end position="27"/>
    </location>
</feature>
<evidence type="ECO:0000313" key="3">
    <source>
        <dbReference type="EMBL" id="OMO55180.1"/>
    </source>
</evidence>
<keyword evidence="2" id="KW-0732">Signal</keyword>
<dbReference type="EMBL" id="AWUE01023028">
    <property type="protein sequence ID" value="OMO55180.1"/>
    <property type="molecule type" value="Genomic_DNA"/>
</dbReference>
<feature type="chain" id="PRO_5012074007" description="Transmembrane protein" evidence="2">
    <location>
        <begin position="28"/>
        <end position="94"/>
    </location>
</feature>
<protein>
    <recommendedName>
        <fullName evidence="5">Transmembrane protein</fullName>
    </recommendedName>
</protein>
<dbReference type="OrthoDB" id="994652at2759"/>
<accession>A0A1R3GAZ7</accession>
<comment type="caution">
    <text evidence="3">The sequence shown here is derived from an EMBL/GenBank/DDBJ whole genome shotgun (WGS) entry which is preliminary data.</text>
</comment>
<evidence type="ECO:0000256" key="1">
    <source>
        <dbReference type="SAM" id="MobiDB-lite"/>
    </source>
</evidence>